<gene>
    <name evidence="1" type="ORF">LCGC14_2277000</name>
</gene>
<protein>
    <submittedName>
        <fullName evidence="1">Uncharacterized protein</fullName>
    </submittedName>
</protein>
<dbReference type="AlphaFoldDB" id="A0A0F9CVJ0"/>
<proteinExistence type="predicted"/>
<organism evidence="1">
    <name type="scientific">marine sediment metagenome</name>
    <dbReference type="NCBI Taxonomy" id="412755"/>
    <lineage>
        <taxon>unclassified sequences</taxon>
        <taxon>metagenomes</taxon>
        <taxon>ecological metagenomes</taxon>
    </lineage>
</organism>
<sequence>MFNLVSFRQFDSIAGQGCNLRVEIDKRLLATRNAKVQELQCLQERRGCAPDLQYLQGIAAVRGGGGMTGALPLAQQLNAMARRRSAMHGESGFERRERDSYFTESWVTEALLDTVHIRGPV</sequence>
<feature type="non-terminal residue" evidence="1">
    <location>
        <position position="121"/>
    </location>
</feature>
<dbReference type="EMBL" id="LAZR01031603">
    <property type="protein sequence ID" value="KKL53279.1"/>
    <property type="molecule type" value="Genomic_DNA"/>
</dbReference>
<evidence type="ECO:0000313" key="1">
    <source>
        <dbReference type="EMBL" id="KKL53279.1"/>
    </source>
</evidence>
<comment type="caution">
    <text evidence="1">The sequence shown here is derived from an EMBL/GenBank/DDBJ whole genome shotgun (WGS) entry which is preliminary data.</text>
</comment>
<accession>A0A0F9CVJ0</accession>
<reference evidence="1" key="1">
    <citation type="journal article" date="2015" name="Nature">
        <title>Complex archaea that bridge the gap between prokaryotes and eukaryotes.</title>
        <authorList>
            <person name="Spang A."/>
            <person name="Saw J.H."/>
            <person name="Jorgensen S.L."/>
            <person name="Zaremba-Niedzwiedzka K."/>
            <person name="Martijn J."/>
            <person name="Lind A.E."/>
            <person name="van Eijk R."/>
            <person name="Schleper C."/>
            <person name="Guy L."/>
            <person name="Ettema T.J."/>
        </authorList>
    </citation>
    <scope>NUCLEOTIDE SEQUENCE</scope>
</reference>
<name>A0A0F9CVJ0_9ZZZZ</name>